<feature type="domain" description="Pyridine nucleotide-disulphide oxidoreductase dimerisation" evidence="10">
    <location>
        <begin position="337"/>
        <end position="444"/>
    </location>
</feature>
<evidence type="ECO:0008006" key="14">
    <source>
        <dbReference type="Google" id="ProtNLM"/>
    </source>
</evidence>
<evidence type="ECO:0000256" key="2">
    <source>
        <dbReference type="ARBA" id="ARBA00022630"/>
    </source>
</evidence>
<name>A0AAU9JV82_9CILI</name>
<dbReference type="NCBIfam" id="NF004776">
    <property type="entry name" value="PRK06116.1"/>
    <property type="match status" value="1"/>
</dbReference>
<dbReference type="GO" id="GO:0034599">
    <property type="term" value="P:cellular response to oxidative stress"/>
    <property type="evidence" value="ECO:0007669"/>
    <property type="project" value="TreeGrafter"/>
</dbReference>
<dbReference type="InterPro" id="IPR001100">
    <property type="entry name" value="Pyr_nuc-diS_OxRdtase"/>
</dbReference>
<dbReference type="PANTHER" id="PTHR42737">
    <property type="entry name" value="GLUTATHIONE REDUCTASE"/>
    <property type="match status" value="1"/>
</dbReference>
<evidence type="ECO:0000259" key="11">
    <source>
        <dbReference type="Pfam" id="PF07992"/>
    </source>
</evidence>
<dbReference type="InterPro" id="IPR016156">
    <property type="entry name" value="FAD/NAD-linked_Rdtase_dimer_sf"/>
</dbReference>
<dbReference type="Pfam" id="PF07992">
    <property type="entry name" value="Pyr_redox_2"/>
    <property type="match status" value="1"/>
</dbReference>
<dbReference type="SUPFAM" id="SSF51905">
    <property type="entry name" value="FAD/NAD(P)-binding domain"/>
    <property type="match status" value="1"/>
</dbReference>
<evidence type="ECO:0000256" key="8">
    <source>
        <dbReference type="PIRSR" id="PIRSR000350-3"/>
    </source>
</evidence>
<comment type="caution">
    <text evidence="12">The sequence shown here is derived from an EMBL/GenBank/DDBJ whole genome shotgun (WGS) entry which is preliminary data.</text>
</comment>
<dbReference type="PRINTS" id="PR00368">
    <property type="entry name" value="FADPNR"/>
</dbReference>
<dbReference type="GO" id="GO:0004362">
    <property type="term" value="F:glutathione-disulfide reductase (NADPH) activity"/>
    <property type="evidence" value="ECO:0007669"/>
    <property type="project" value="TreeGrafter"/>
</dbReference>
<accession>A0AAU9JV82</accession>
<feature type="binding site" evidence="8">
    <location>
        <position position="51"/>
    </location>
    <ligand>
        <name>FAD</name>
        <dbReference type="ChEBI" id="CHEBI:57692"/>
    </ligand>
</feature>
<dbReference type="GO" id="GO:0045454">
    <property type="term" value="P:cell redox homeostasis"/>
    <property type="evidence" value="ECO:0007669"/>
    <property type="project" value="InterPro"/>
</dbReference>
<evidence type="ECO:0000313" key="13">
    <source>
        <dbReference type="Proteomes" id="UP001162131"/>
    </source>
</evidence>
<keyword evidence="6" id="KW-0676">Redox-active center</keyword>
<feature type="binding site" evidence="8">
    <location>
        <position position="260"/>
    </location>
    <ligand>
        <name>NAD(+)</name>
        <dbReference type="ChEBI" id="CHEBI:57540"/>
    </ligand>
</feature>
<evidence type="ECO:0000256" key="7">
    <source>
        <dbReference type="PIRSR" id="PIRSR000350-2"/>
    </source>
</evidence>
<proteinExistence type="inferred from homology"/>
<comment type="similarity">
    <text evidence="1">Belongs to the class-I pyridine nucleotide-disulfide oxidoreductase family.</text>
</comment>
<keyword evidence="4" id="KW-0560">Oxidoreductase</keyword>
<keyword evidence="13" id="KW-1185">Reference proteome</keyword>
<dbReference type="InterPro" id="IPR036188">
    <property type="entry name" value="FAD/NAD-bd_sf"/>
</dbReference>
<dbReference type="PANTHER" id="PTHR42737:SF2">
    <property type="entry name" value="GLUTATHIONE REDUCTASE"/>
    <property type="match status" value="1"/>
</dbReference>
<organism evidence="12 13">
    <name type="scientific">Blepharisma stoltei</name>
    <dbReference type="NCBI Taxonomy" id="1481888"/>
    <lineage>
        <taxon>Eukaryota</taxon>
        <taxon>Sar</taxon>
        <taxon>Alveolata</taxon>
        <taxon>Ciliophora</taxon>
        <taxon>Postciliodesmatophora</taxon>
        <taxon>Heterotrichea</taxon>
        <taxon>Heterotrichida</taxon>
        <taxon>Blepharismidae</taxon>
        <taxon>Blepharisma</taxon>
    </lineage>
</organism>
<evidence type="ECO:0000256" key="6">
    <source>
        <dbReference type="ARBA" id="ARBA00023284"/>
    </source>
</evidence>
<dbReference type="GO" id="GO:0005829">
    <property type="term" value="C:cytosol"/>
    <property type="evidence" value="ECO:0007669"/>
    <property type="project" value="TreeGrafter"/>
</dbReference>
<evidence type="ECO:0000256" key="5">
    <source>
        <dbReference type="ARBA" id="ARBA00023157"/>
    </source>
</evidence>
<feature type="disulfide bond" description="Redox-active" evidence="9">
    <location>
        <begin position="42"/>
        <end position="47"/>
    </location>
</feature>
<feature type="binding site" evidence="8">
    <location>
        <position position="301"/>
    </location>
    <ligand>
        <name>FAD</name>
        <dbReference type="ChEBI" id="CHEBI:57692"/>
    </ligand>
</feature>
<evidence type="ECO:0000256" key="3">
    <source>
        <dbReference type="ARBA" id="ARBA00022827"/>
    </source>
</evidence>
<comment type="cofactor">
    <cofactor evidence="8">
        <name>FAD</name>
        <dbReference type="ChEBI" id="CHEBI:57692"/>
    </cofactor>
    <text evidence="8">Binds 1 FAD per subunit.</text>
</comment>
<feature type="domain" description="FAD/NAD(P)-binding" evidence="11">
    <location>
        <begin position="7"/>
        <end position="316"/>
    </location>
</feature>
<feature type="binding site" evidence="8">
    <location>
        <begin position="173"/>
        <end position="180"/>
    </location>
    <ligand>
        <name>NAD(+)</name>
        <dbReference type="ChEBI" id="CHEBI:57540"/>
    </ligand>
</feature>
<dbReference type="GO" id="GO:0050660">
    <property type="term" value="F:flavin adenine dinucleotide binding"/>
    <property type="evidence" value="ECO:0007669"/>
    <property type="project" value="InterPro"/>
</dbReference>
<keyword evidence="8" id="KW-0520">NAD</keyword>
<dbReference type="Pfam" id="PF02852">
    <property type="entry name" value="Pyr_redox_dim"/>
    <property type="match status" value="1"/>
</dbReference>
<gene>
    <name evidence="12" type="ORF">BSTOLATCC_MIC53236</name>
</gene>
<dbReference type="SUPFAM" id="SSF55424">
    <property type="entry name" value="FAD/NAD-linked reductases, dimerisation (C-terminal) domain"/>
    <property type="match status" value="1"/>
</dbReference>
<evidence type="ECO:0000259" key="10">
    <source>
        <dbReference type="Pfam" id="PF02852"/>
    </source>
</evidence>
<sequence>MQNNFGCLIIGGGSAGVASAIRAAKYGVKVALIESGKIAGTCVNSGCVPKKVMWNAALTLEILKSSSGYGIDANYSLNWKTLKENRENYVERLHEIYLNKLKFHGVEVINGVASFTGPNTIVVNGEMELTAPNIFITSGSKPLLLNIPGKEFLCTSDDFFLLDDKVNKALIVGNGYIAGEISGLLSTLGTDTTVAAREPRFLETFDIDTANILEEHYRQSGINIFTQTEVVEIKKTSDGFEAIFNDGRRFTYDLIISAIGRIGNVEKLNLQVTSVELDQIGNIKVDEWEATNAPGIYAFGDVIGKKNQTPVAVAAGRKLADRLFGNKPDAKLDYNLIPTMMFSMLPVGTIGLTEKAAREKYGDAIKIYKSKFTNMFFQVGNYKEPTLFKMIVYGPEEKIIGLHAVGRGVDEMIQGFAVAIKMGARKQDFDDTVAIHPTASEEFVLLS</sequence>
<dbReference type="GO" id="GO:0006749">
    <property type="term" value="P:glutathione metabolic process"/>
    <property type="evidence" value="ECO:0007669"/>
    <property type="project" value="TreeGrafter"/>
</dbReference>
<keyword evidence="5" id="KW-1015">Disulfide bond</keyword>
<evidence type="ECO:0000313" key="12">
    <source>
        <dbReference type="EMBL" id="CAG9331158.1"/>
    </source>
</evidence>
<dbReference type="PIRSF" id="PIRSF000350">
    <property type="entry name" value="Mercury_reductase_MerA"/>
    <property type="match status" value="1"/>
</dbReference>
<feature type="active site" description="Proton acceptor" evidence="7">
    <location>
        <position position="436"/>
    </location>
</feature>
<dbReference type="EMBL" id="CAJZBQ010000053">
    <property type="protein sequence ID" value="CAG9331158.1"/>
    <property type="molecule type" value="Genomic_DNA"/>
</dbReference>
<evidence type="ECO:0000256" key="9">
    <source>
        <dbReference type="PIRSR" id="PIRSR000350-4"/>
    </source>
</evidence>
<dbReference type="AlphaFoldDB" id="A0AAU9JV82"/>
<dbReference type="Gene3D" id="3.50.50.60">
    <property type="entry name" value="FAD/NAD(P)-binding domain"/>
    <property type="match status" value="2"/>
</dbReference>
<keyword evidence="8" id="KW-0547">Nucleotide-binding</keyword>
<dbReference type="InterPro" id="IPR023753">
    <property type="entry name" value="FAD/NAD-binding_dom"/>
</dbReference>
<evidence type="ECO:0000256" key="1">
    <source>
        <dbReference type="ARBA" id="ARBA00007532"/>
    </source>
</evidence>
<dbReference type="PRINTS" id="PR00411">
    <property type="entry name" value="PNDRDTASEI"/>
</dbReference>
<evidence type="ECO:0000256" key="4">
    <source>
        <dbReference type="ARBA" id="ARBA00023002"/>
    </source>
</evidence>
<keyword evidence="2" id="KW-0285">Flavoprotein</keyword>
<dbReference type="GO" id="GO:0005739">
    <property type="term" value="C:mitochondrion"/>
    <property type="evidence" value="ECO:0007669"/>
    <property type="project" value="TreeGrafter"/>
</dbReference>
<dbReference type="Gene3D" id="3.30.390.30">
    <property type="match status" value="1"/>
</dbReference>
<reference evidence="12" key="1">
    <citation type="submission" date="2021-09" db="EMBL/GenBank/DDBJ databases">
        <authorList>
            <consortium name="AG Swart"/>
            <person name="Singh M."/>
            <person name="Singh A."/>
            <person name="Seah K."/>
            <person name="Emmerich C."/>
        </authorList>
    </citation>
    <scope>NUCLEOTIDE SEQUENCE</scope>
    <source>
        <strain evidence="12">ATCC30299</strain>
    </source>
</reference>
<dbReference type="Proteomes" id="UP001162131">
    <property type="component" value="Unassembled WGS sequence"/>
</dbReference>
<dbReference type="InterPro" id="IPR046952">
    <property type="entry name" value="GSHR/TRXR-like"/>
</dbReference>
<protein>
    <recommendedName>
        <fullName evidence="14">Glutathione-disulfide reductase</fullName>
    </recommendedName>
</protein>
<keyword evidence="3 8" id="KW-0274">FAD</keyword>
<dbReference type="InterPro" id="IPR004099">
    <property type="entry name" value="Pyr_nucl-diS_OxRdtase_dimer"/>
</dbReference>